<feature type="compositionally biased region" description="Basic residues" evidence="1">
    <location>
        <begin position="77"/>
        <end position="90"/>
    </location>
</feature>
<proteinExistence type="predicted"/>
<evidence type="ECO:0000313" key="2">
    <source>
        <dbReference type="EMBL" id="CAA9556426.1"/>
    </source>
</evidence>
<dbReference type="EC" id="2.3.1.61" evidence="2"/>
<dbReference type="AlphaFoldDB" id="A0A6J4URU7"/>
<feature type="compositionally biased region" description="Basic and acidic residues" evidence="1">
    <location>
        <begin position="53"/>
        <end position="63"/>
    </location>
</feature>
<dbReference type="EMBL" id="CADCWE010000219">
    <property type="protein sequence ID" value="CAA9556426.1"/>
    <property type="molecule type" value="Genomic_DNA"/>
</dbReference>
<sequence>GRDRRPEGVPERQRGAAGQRAGPQEVLRHRDRGRGRGGAGRPRRPRRRPQGVRGDRARDRRAGDQGAGEQAGAGRVAGRHLHPHQRRRLRLPALDPDPERAPGRHPRHARDPAAPRRPEQRGRDPADDVPRPLLRPPGRGWPRGRPVPGPDQGTDRGPGVAAAGGV</sequence>
<name>A0A6J4URU7_9BACT</name>
<protein>
    <submittedName>
        <fullName evidence="2">Dihydrolipoamide succinyltransferase component (E2) of 2-oxoglutarate dehydrogenase complex</fullName>
        <ecNumber evidence="2">2.3.1.61</ecNumber>
    </submittedName>
</protein>
<feature type="non-terminal residue" evidence="2">
    <location>
        <position position="1"/>
    </location>
</feature>
<evidence type="ECO:0000256" key="1">
    <source>
        <dbReference type="SAM" id="MobiDB-lite"/>
    </source>
</evidence>
<gene>
    <name evidence="2" type="ORF">AVDCRST_MAG73-3325</name>
</gene>
<accession>A0A6J4URU7</accession>
<feature type="region of interest" description="Disordered" evidence="1">
    <location>
        <begin position="1"/>
        <end position="166"/>
    </location>
</feature>
<dbReference type="GO" id="GO:0004149">
    <property type="term" value="F:dihydrolipoyllysine-residue succinyltransferase activity"/>
    <property type="evidence" value="ECO:0007669"/>
    <property type="project" value="UniProtKB-EC"/>
</dbReference>
<feature type="compositionally biased region" description="Basic and acidic residues" evidence="1">
    <location>
        <begin position="1"/>
        <end position="14"/>
    </location>
</feature>
<organism evidence="2">
    <name type="scientific">uncultured Thermomicrobiales bacterium</name>
    <dbReference type="NCBI Taxonomy" id="1645740"/>
    <lineage>
        <taxon>Bacteria</taxon>
        <taxon>Pseudomonadati</taxon>
        <taxon>Thermomicrobiota</taxon>
        <taxon>Thermomicrobia</taxon>
        <taxon>Thermomicrobiales</taxon>
        <taxon>environmental samples</taxon>
    </lineage>
</organism>
<feature type="non-terminal residue" evidence="2">
    <location>
        <position position="166"/>
    </location>
</feature>
<keyword evidence="2" id="KW-0012">Acyltransferase</keyword>
<reference evidence="2" key="1">
    <citation type="submission" date="2020-02" db="EMBL/GenBank/DDBJ databases">
        <authorList>
            <person name="Meier V. D."/>
        </authorList>
    </citation>
    <scope>NUCLEOTIDE SEQUENCE</scope>
    <source>
        <strain evidence="2">AVDCRST_MAG73</strain>
    </source>
</reference>
<feature type="compositionally biased region" description="Low complexity" evidence="1">
    <location>
        <begin position="136"/>
        <end position="146"/>
    </location>
</feature>
<feature type="compositionally biased region" description="Basic and acidic residues" evidence="1">
    <location>
        <begin position="109"/>
        <end position="130"/>
    </location>
</feature>
<feature type="compositionally biased region" description="Basic residues" evidence="1">
    <location>
        <begin position="29"/>
        <end position="50"/>
    </location>
</feature>
<keyword evidence="2" id="KW-0808">Transferase</keyword>